<keyword evidence="2" id="KW-0378">Hydrolase</keyword>
<proteinExistence type="predicted"/>
<dbReference type="PANTHER" id="PTHR43283:SF3">
    <property type="entry name" value="BETA-LACTAMASE FAMILY PROTEIN (AFU_ORTHOLOGUE AFUA_5G07500)"/>
    <property type="match status" value="1"/>
</dbReference>
<keyword evidence="3" id="KW-1185">Reference proteome</keyword>
<gene>
    <name evidence="2" type="ORF">ABXS05_20775</name>
</gene>
<dbReference type="InterPro" id="IPR001466">
    <property type="entry name" value="Beta-lactam-related"/>
</dbReference>
<dbReference type="SUPFAM" id="SSF56601">
    <property type="entry name" value="beta-lactamase/transpeptidase-like"/>
    <property type="match status" value="1"/>
</dbReference>
<organism evidence="2 3">
    <name type="scientific">Labrys neptuniae</name>
    <dbReference type="NCBI Taxonomy" id="376174"/>
    <lineage>
        <taxon>Bacteria</taxon>
        <taxon>Pseudomonadati</taxon>
        <taxon>Pseudomonadota</taxon>
        <taxon>Alphaproteobacteria</taxon>
        <taxon>Hyphomicrobiales</taxon>
        <taxon>Xanthobacteraceae</taxon>
        <taxon>Labrys</taxon>
    </lineage>
</organism>
<evidence type="ECO:0000259" key="1">
    <source>
        <dbReference type="Pfam" id="PF00144"/>
    </source>
</evidence>
<feature type="domain" description="Beta-lactamase-related" evidence="1">
    <location>
        <begin position="20"/>
        <end position="371"/>
    </location>
</feature>
<dbReference type="InterPro" id="IPR012338">
    <property type="entry name" value="Beta-lactam/transpept-like"/>
</dbReference>
<dbReference type="Pfam" id="PF00144">
    <property type="entry name" value="Beta-lactamase"/>
    <property type="match status" value="1"/>
</dbReference>
<evidence type="ECO:0000313" key="3">
    <source>
        <dbReference type="Proteomes" id="UP001555786"/>
    </source>
</evidence>
<dbReference type="PANTHER" id="PTHR43283">
    <property type="entry name" value="BETA-LACTAMASE-RELATED"/>
    <property type="match status" value="1"/>
</dbReference>
<protein>
    <submittedName>
        <fullName evidence="2">Serine hydrolase domain-containing protein</fullName>
        <ecNumber evidence="2">3.1.1.103</ecNumber>
    </submittedName>
</protein>
<dbReference type="Gene3D" id="3.40.710.10">
    <property type="entry name" value="DD-peptidase/beta-lactamase superfamily"/>
    <property type="match status" value="1"/>
</dbReference>
<sequence length="388" mass="41551">MSLQPNVAALSADPFLDRLDGVIDRALAEKRIVGTVVLVARDGDRVYERAAGLADREARRAMAPDTIFLLASITKPFVTVAAMRLVEQGVIGLDDPVSSWLPDFRPRMADGTEPVIRLRHLMSHSAGLSYGFLEPQGTPYHQLGVSDGLDHHPGLTLPENLRRLALAPLAFEPGAAWRYSLGMDVIGAVLEQASGESLPSVVRRLVTRPLGLADTGFVVTDRSRLATAYADGNPEPGLIEDGMDVPLWDQAVRFAPSRIFDPEAYPSGGAGMAGTAGEVLALLEAIRRDGAPLLRAETVRMMMTDQIGSEAQGPGWRFGLGWAVLDDPGLALSPQTKGTIRWGGAYGHNWFIDKESGLSVVVLTNTAFEGMSGAFSLDVRDAIYGAAP</sequence>
<accession>A0ABV3PR92</accession>
<reference evidence="2 3" key="1">
    <citation type="submission" date="2024-07" db="EMBL/GenBank/DDBJ databases">
        <title>Description of Labrys sedimenti sp. nov., isolated from a diclofenac-degrading enrichment culture.</title>
        <authorList>
            <person name="Tancsics A."/>
            <person name="Csepanyi A."/>
        </authorList>
    </citation>
    <scope>NUCLEOTIDE SEQUENCE [LARGE SCALE GENOMIC DNA]</scope>
    <source>
        <strain evidence="2 3">LMG 23578</strain>
    </source>
</reference>
<evidence type="ECO:0000313" key="2">
    <source>
        <dbReference type="EMBL" id="MEW9308001.1"/>
    </source>
</evidence>
<name>A0ABV3PR92_9HYPH</name>
<dbReference type="RefSeq" id="WP_367625245.1">
    <property type="nucleotide sequence ID" value="NZ_JBFNQD010000007.1"/>
</dbReference>
<dbReference type="EC" id="3.1.1.103" evidence="2"/>
<comment type="caution">
    <text evidence="2">The sequence shown here is derived from an EMBL/GenBank/DDBJ whole genome shotgun (WGS) entry which is preliminary data.</text>
</comment>
<dbReference type="InterPro" id="IPR050789">
    <property type="entry name" value="Diverse_Enzym_Activities"/>
</dbReference>
<dbReference type="Proteomes" id="UP001555786">
    <property type="component" value="Unassembled WGS sequence"/>
</dbReference>
<dbReference type="EMBL" id="JBFNQD010000007">
    <property type="protein sequence ID" value="MEW9308001.1"/>
    <property type="molecule type" value="Genomic_DNA"/>
</dbReference>
<dbReference type="GO" id="GO:0016787">
    <property type="term" value="F:hydrolase activity"/>
    <property type="evidence" value="ECO:0007669"/>
    <property type="project" value="UniProtKB-KW"/>
</dbReference>